<dbReference type="STRING" id="1296121.A0A1A6AFU2"/>
<feature type="region of interest" description="Disordered" evidence="2">
    <location>
        <begin position="1"/>
        <end position="70"/>
    </location>
</feature>
<dbReference type="VEuPathDB" id="FungiDB:I303_00737"/>
<dbReference type="KEGG" id="kdj:28964436"/>
<dbReference type="Proteomes" id="UP000078595">
    <property type="component" value="Chromosome 1"/>
</dbReference>
<accession>A0A1A6AFU2</accession>
<evidence type="ECO:0000313" key="4">
    <source>
        <dbReference type="EMBL" id="OBR88919.1"/>
    </source>
</evidence>
<evidence type="ECO:0000256" key="1">
    <source>
        <dbReference type="ARBA" id="ARBA00023242"/>
    </source>
</evidence>
<dbReference type="EMBL" id="CP144530">
    <property type="protein sequence ID" value="WWC58198.1"/>
    <property type="molecule type" value="Genomic_DNA"/>
</dbReference>
<dbReference type="InterPro" id="IPR007219">
    <property type="entry name" value="XnlR_reg_dom"/>
</dbReference>
<dbReference type="GO" id="GO:0005634">
    <property type="term" value="C:nucleus"/>
    <property type="evidence" value="ECO:0007669"/>
    <property type="project" value="TreeGrafter"/>
</dbReference>
<name>A0A1A6AFU2_9TREE</name>
<feature type="compositionally biased region" description="Polar residues" evidence="2">
    <location>
        <begin position="8"/>
        <end position="23"/>
    </location>
</feature>
<evidence type="ECO:0000256" key="2">
    <source>
        <dbReference type="SAM" id="MobiDB-lite"/>
    </source>
</evidence>
<reference evidence="5" key="2">
    <citation type="submission" date="2013-07" db="EMBL/GenBank/DDBJ databases">
        <authorList>
            <consortium name="The Broad Institute Genome Sequencing Platform"/>
            <person name="Cuomo C."/>
            <person name="Litvintseva A."/>
            <person name="Chen Y."/>
            <person name="Heitman J."/>
            <person name="Sun S."/>
            <person name="Springer D."/>
            <person name="Dromer F."/>
            <person name="Young S.K."/>
            <person name="Zeng Q."/>
            <person name="Gargeya S."/>
            <person name="Fitzgerald M."/>
            <person name="Abouelleil A."/>
            <person name="Alvarado L."/>
            <person name="Berlin A.M."/>
            <person name="Chapman S.B."/>
            <person name="Dewar J."/>
            <person name="Goldberg J."/>
            <person name="Griggs A."/>
            <person name="Gujja S."/>
            <person name="Hansen M."/>
            <person name="Howarth C."/>
            <person name="Imamovic A."/>
            <person name="Larimer J."/>
            <person name="McCowan C."/>
            <person name="Murphy C."/>
            <person name="Pearson M."/>
            <person name="Priest M."/>
            <person name="Roberts A."/>
            <person name="Saif S."/>
            <person name="Shea T."/>
            <person name="Sykes S."/>
            <person name="Wortman J."/>
            <person name="Nusbaum C."/>
            <person name="Birren B."/>
        </authorList>
    </citation>
    <scope>NUCLEOTIDE SEQUENCE</scope>
    <source>
        <strain evidence="5">CBS 10117</strain>
    </source>
</reference>
<dbReference type="InterPro" id="IPR050797">
    <property type="entry name" value="Carb_Metab_Trans_Reg"/>
</dbReference>
<evidence type="ECO:0000259" key="3">
    <source>
        <dbReference type="SMART" id="SM00906"/>
    </source>
</evidence>
<dbReference type="EMBL" id="KI894027">
    <property type="protein sequence ID" value="OBR88919.1"/>
    <property type="molecule type" value="Genomic_DNA"/>
</dbReference>
<dbReference type="AlphaFoldDB" id="A0A1A6AFU2"/>
<keyword evidence="6" id="KW-1185">Reference proteome</keyword>
<reference evidence="5" key="3">
    <citation type="submission" date="2024-02" db="EMBL/GenBank/DDBJ databases">
        <title>Comparative genomics of Cryptococcus and Kwoniella reveals pathogenesis evolution and contrasting modes of karyotype evolution via chromosome fusion or intercentromeric recombination.</title>
        <authorList>
            <person name="Coelho M.A."/>
            <person name="David-Palma M."/>
            <person name="Shea T."/>
            <person name="Bowers K."/>
            <person name="McGinley-Smith S."/>
            <person name="Mohammad A.W."/>
            <person name="Gnirke A."/>
            <person name="Yurkov A.M."/>
            <person name="Nowrousian M."/>
            <person name="Sun S."/>
            <person name="Cuomo C.A."/>
            <person name="Heitman J."/>
        </authorList>
    </citation>
    <scope>NUCLEOTIDE SEQUENCE</scope>
    <source>
        <strain evidence="5">CBS 10117</strain>
    </source>
</reference>
<dbReference type="GeneID" id="28964436"/>
<evidence type="ECO:0000313" key="6">
    <source>
        <dbReference type="Proteomes" id="UP000078595"/>
    </source>
</evidence>
<gene>
    <name evidence="4" type="ORF">I303_00737</name>
    <name evidence="5" type="ORF">I303_100734</name>
</gene>
<organism evidence="4">
    <name type="scientific">Kwoniella dejecticola CBS 10117</name>
    <dbReference type="NCBI Taxonomy" id="1296121"/>
    <lineage>
        <taxon>Eukaryota</taxon>
        <taxon>Fungi</taxon>
        <taxon>Dikarya</taxon>
        <taxon>Basidiomycota</taxon>
        <taxon>Agaricomycotina</taxon>
        <taxon>Tremellomycetes</taxon>
        <taxon>Tremellales</taxon>
        <taxon>Cryptococcaceae</taxon>
        <taxon>Kwoniella</taxon>
    </lineage>
</organism>
<dbReference type="GO" id="GO:0001080">
    <property type="term" value="P:nitrogen catabolite activation of transcription from RNA polymerase II promoter"/>
    <property type="evidence" value="ECO:0007669"/>
    <property type="project" value="TreeGrafter"/>
</dbReference>
<dbReference type="GO" id="GO:0008270">
    <property type="term" value="F:zinc ion binding"/>
    <property type="evidence" value="ECO:0007669"/>
    <property type="project" value="InterPro"/>
</dbReference>
<feature type="domain" description="Xylanolytic transcriptional activator regulatory" evidence="3">
    <location>
        <begin position="291"/>
        <end position="364"/>
    </location>
</feature>
<sequence>MPPRTKVRNSINDSQETRLSSPRDSTERSHTDEIDPLVQDAAQGDEPGMTTSSHGLERSNMLGSISPTHKRKGKCRSILAMFNETDIIDEELDETEEWHQSLDLETTDLEESHFLGSSAIQDLTILTELPEGPSSTASSSTRNASAFRQVSKDPRKHVFFVRNPAFVYGKGSIASQTIFQKVCGILGSGWPEVLVQKFLTISLPAFPIINTMRLLAACNSNLGADPLPHALLCGIIGHSIEYESSVKHLFKDVWKEVVAAEDEEYKQPRLRTLQLAIISLATRPSSAHAVNAMSLARSVSIAHMIGLHLDCSGWRLPRWERSVRKRVWWALFILDEWISIVHGRPSLITKSNRSVTLPTIDDTDWGEFSSSSRPEEDIEIERSMASFIGQCEIALIIEEMLEKFYSQEAQRRSTGISQDDLRDLSAKMDALQARTPEYLIWKEEDKLDKPLATGIRCFQMTFLGVRVLIARLYVTSHHDQQNIRAAELQAIEIGLSICEEFVHFLQELSPELDYNTFWLPHCSFLISTCLGLLLRICVRLHTQRANISTPTNLKRALEQYSVSAISLVRDLSNNLKTAKNTHKWELAETALIRGNELLRTTSSLIPELQDLAEPLPDVGQASNNDFNFDFTGFTGFSGMTDSFGTDWSWALNLGDLNTDESFMPDDAAVAMSN</sequence>
<feature type="compositionally biased region" description="Basic and acidic residues" evidence="2">
    <location>
        <begin position="24"/>
        <end position="33"/>
    </location>
</feature>
<reference evidence="4" key="1">
    <citation type="submission" date="2013-07" db="EMBL/GenBank/DDBJ databases">
        <title>The Genome Sequence of Cryptococcus dejecticola CBS10117.</title>
        <authorList>
            <consortium name="The Broad Institute Genome Sequencing Platform"/>
            <person name="Cuomo C."/>
            <person name="Litvintseva A."/>
            <person name="Chen Y."/>
            <person name="Heitman J."/>
            <person name="Sun S."/>
            <person name="Springer D."/>
            <person name="Dromer F."/>
            <person name="Young S.K."/>
            <person name="Zeng Q."/>
            <person name="Gargeya S."/>
            <person name="Fitzgerald M."/>
            <person name="Abouelleil A."/>
            <person name="Alvarado L."/>
            <person name="Berlin A.M."/>
            <person name="Chapman S.B."/>
            <person name="Dewar J."/>
            <person name="Goldberg J."/>
            <person name="Griggs A."/>
            <person name="Gujja S."/>
            <person name="Hansen M."/>
            <person name="Howarth C."/>
            <person name="Imamovic A."/>
            <person name="Larimer J."/>
            <person name="McCowan C."/>
            <person name="Murphy C."/>
            <person name="Pearson M."/>
            <person name="Priest M."/>
            <person name="Roberts A."/>
            <person name="Saif S."/>
            <person name="Shea T."/>
            <person name="Sykes S."/>
            <person name="Wortman J."/>
            <person name="Nusbaum C."/>
            <person name="Birren B."/>
        </authorList>
    </citation>
    <scope>NUCLEOTIDE SEQUENCE [LARGE SCALE GENOMIC DNA]</scope>
    <source>
        <strain evidence="4">CBS 10117</strain>
    </source>
</reference>
<keyword evidence="1" id="KW-0539">Nucleus</keyword>
<dbReference type="PANTHER" id="PTHR31668:SF10">
    <property type="entry name" value="ZN(II)2CYS6 TRANSCRIPTION FACTOR (EUROFUNG)"/>
    <property type="match status" value="1"/>
</dbReference>
<evidence type="ECO:0000313" key="5">
    <source>
        <dbReference type="EMBL" id="WWC58198.1"/>
    </source>
</evidence>
<dbReference type="Pfam" id="PF04082">
    <property type="entry name" value="Fungal_trans"/>
    <property type="match status" value="1"/>
</dbReference>
<dbReference type="CDD" id="cd12148">
    <property type="entry name" value="fungal_TF_MHR"/>
    <property type="match status" value="1"/>
</dbReference>
<dbReference type="RefSeq" id="XP_018266761.1">
    <property type="nucleotide sequence ID" value="XM_018404107.1"/>
</dbReference>
<dbReference type="OrthoDB" id="2123952at2759"/>
<dbReference type="GO" id="GO:0006351">
    <property type="term" value="P:DNA-templated transcription"/>
    <property type="evidence" value="ECO:0007669"/>
    <property type="project" value="InterPro"/>
</dbReference>
<protein>
    <recommendedName>
        <fullName evidence="3">Xylanolytic transcriptional activator regulatory domain-containing protein</fullName>
    </recommendedName>
</protein>
<dbReference type="SMART" id="SM00906">
    <property type="entry name" value="Fungal_trans"/>
    <property type="match status" value="1"/>
</dbReference>
<proteinExistence type="predicted"/>
<dbReference type="GO" id="GO:0003677">
    <property type="term" value="F:DNA binding"/>
    <property type="evidence" value="ECO:0007669"/>
    <property type="project" value="InterPro"/>
</dbReference>
<dbReference type="PANTHER" id="PTHR31668">
    <property type="entry name" value="GLUCOSE TRANSPORT TRANSCRIPTION REGULATOR RGT1-RELATED-RELATED"/>
    <property type="match status" value="1"/>
</dbReference>